<organism evidence="1">
    <name type="scientific">human gut metagenome</name>
    <dbReference type="NCBI Taxonomy" id="408170"/>
    <lineage>
        <taxon>unclassified sequences</taxon>
        <taxon>metagenomes</taxon>
        <taxon>organismal metagenomes</taxon>
    </lineage>
</organism>
<protein>
    <submittedName>
        <fullName evidence="1">Uncharacterized protein</fullName>
    </submittedName>
</protein>
<gene>
    <name evidence="1" type="ORF">LEA_06025</name>
</gene>
<sequence length="105" mass="12081">MTLDEDLAGLDEAFKMRLANLEGYITCQQTNKAFENADSSWYFRRNSPQNEVKTQDKAQMFDTKYQKTAVSIMEQAKEKFLVAFKSINYKQGTATSILSDIMKKC</sequence>
<comment type="caution">
    <text evidence="1">The sequence shown here is derived from an EMBL/GenBank/DDBJ whole genome shotgun (WGS) entry which is preliminary data.</text>
</comment>
<reference evidence="1" key="1">
    <citation type="journal article" date="2013" name="Environ. Microbiol.">
        <title>Microbiota from the distal guts of lean and obese adolescents exhibit partial functional redundancy besides clear differences in community structure.</title>
        <authorList>
            <person name="Ferrer M."/>
            <person name="Ruiz A."/>
            <person name="Lanza F."/>
            <person name="Haange S.B."/>
            <person name="Oberbach A."/>
            <person name="Till H."/>
            <person name="Bargiela R."/>
            <person name="Campoy C."/>
            <person name="Segura M.T."/>
            <person name="Richter M."/>
            <person name="von Bergen M."/>
            <person name="Seifert J."/>
            <person name="Suarez A."/>
        </authorList>
    </citation>
    <scope>NUCLEOTIDE SEQUENCE</scope>
</reference>
<proteinExistence type="predicted"/>
<accession>K1TVJ5</accession>
<name>K1TVJ5_9ZZZZ</name>
<dbReference type="EMBL" id="AJWY01003928">
    <property type="protein sequence ID" value="EKC73848.1"/>
    <property type="molecule type" value="Genomic_DNA"/>
</dbReference>
<dbReference type="AlphaFoldDB" id="K1TVJ5"/>
<evidence type="ECO:0000313" key="1">
    <source>
        <dbReference type="EMBL" id="EKC73848.1"/>
    </source>
</evidence>